<accession>A0A8S0V233</accession>
<feature type="compositionally biased region" description="Polar residues" evidence="1">
    <location>
        <begin position="1"/>
        <end position="19"/>
    </location>
</feature>
<organism evidence="2 3">
    <name type="scientific">Olea europaea subsp. europaea</name>
    <dbReference type="NCBI Taxonomy" id="158383"/>
    <lineage>
        <taxon>Eukaryota</taxon>
        <taxon>Viridiplantae</taxon>
        <taxon>Streptophyta</taxon>
        <taxon>Embryophyta</taxon>
        <taxon>Tracheophyta</taxon>
        <taxon>Spermatophyta</taxon>
        <taxon>Magnoliopsida</taxon>
        <taxon>eudicotyledons</taxon>
        <taxon>Gunneridae</taxon>
        <taxon>Pentapetalae</taxon>
        <taxon>asterids</taxon>
        <taxon>lamiids</taxon>
        <taxon>Lamiales</taxon>
        <taxon>Oleaceae</taxon>
        <taxon>Oleeae</taxon>
        <taxon>Olea</taxon>
    </lineage>
</organism>
<protein>
    <submittedName>
        <fullName evidence="2">Uncharacterized protein</fullName>
    </submittedName>
</protein>
<proteinExistence type="predicted"/>
<evidence type="ECO:0000313" key="2">
    <source>
        <dbReference type="EMBL" id="CAA3025018.1"/>
    </source>
</evidence>
<name>A0A8S0V233_OLEEU</name>
<comment type="caution">
    <text evidence="2">The sequence shown here is derived from an EMBL/GenBank/DDBJ whole genome shotgun (WGS) entry which is preliminary data.</text>
</comment>
<reference evidence="2 3" key="1">
    <citation type="submission" date="2019-12" db="EMBL/GenBank/DDBJ databases">
        <authorList>
            <person name="Alioto T."/>
            <person name="Alioto T."/>
            <person name="Gomez Garrido J."/>
        </authorList>
    </citation>
    <scope>NUCLEOTIDE SEQUENCE [LARGE SCALE GENOMIC DNA]</scope>
</reference>
<evidence type="ECO:0000313" key="3">
    <source>
        <dbReference type="Proteomes" id="UP000594638"/>
    </source>
</evidence>
<feature type="compositionally biased region" description="Basic and acidic residues" evidence="1">
    <location>
        <begin position="21"/>
        <end position="33"/>
    </location>
</feature>
<sequence length="217" mass="23837">MESKPAGSSSNTATVQLSDEFSDKGGGTHDRRPLLQAPTLHGASNEHMGCPQFGLTMATYSGEKNSRFNQSDSLLFDVLSHLKSINYSNQHTIQGEMTMVTESIVAIHQSNEAILDLASRTTCPQEGGFLPSVHGSNVIQYKNQHGGNEIQGQKALDNSSIAEITSLVCRILELNAVLHKSIIAGPIRLTFVRNSYKWIPPLQPWWWWSSASMAVAW</sequence>
<dbReference type="AlphaFoldDB" id="A0A8S0V233"/>
<dbReference type="Proteomes" id="UP000594638">
    <property type="component" value="Unassembled WGS sequence"/>
</dbReference>
<dbReference type="Gramene" id="OE9A046441T1">
    <property type="protein sequence ID" value="OE9A046441C1"/>
    <property type="gene ID" value="OE9A046441"/>
</dbReference>
<keyword evidence="3" id="KW-1185">Reference proteome</keyword>
<feature type="region of interest" description="Disordered" evidence="1">
    <location>
        <begin position="1"/>
        <end position="34"/>
    </location>
</feature>
<dbReference type="EMBL" id="CACTIH010009123">
    <property type="protein sequence ID" value="CAA3025018.1"/>
    <property type="molecule type" value="Genomic_DNA"/>
</dbReference>
<gene>
    <name evidence="2" type="ORF">OLEA9_A046441</name>
</gene>
<evidence type="ECO:0000256" key="1">
    <source>
        <dbReference type="SAM" id="MobiDB-lite"/>
    </source>
</evidence>